<evidence type="ECO:0000259" key="1">
    <source>
        <dbReference type="Pfam" id="PF12728"/>
    </source>
</evidence>
<dbReference type="SUPFAM" id="SSF46955">
    <property type="entry name" value="Putative DNA-binding domain"/>
    <property type="match status" value="1"/>
</dbReference>
<evidence type="ECO:0000313" key="2">
    <source>
        <dbReference type="EMBL" id="GHA83115.1"/>
    </source>
</evidence>
<gene>
    <name evidence="2" type="ORF">GCM10010346_01800</name>
</gene>
<accession>A0ABQ3DCW0</accession>
<reference evidence="3" key="1">
    <citation type="journal article" date="2019" name="Int. J. Syst. Evol. Microbiol.">
        <title>The Global Catalogue of Microorganisms (GCM) 10K type strain sequencing project: providing services to taxonomists for standard genome sequencing and annotation.</title>
        <authorList>
            <consortium name="The Broad Institute Genomics Platform"/>
            <consortium name="The Broad Institute Genome Sequencing Center for Infectious Disease"/>
            <person name="Wu L."/>
            <person name="Ma J."/>
        </authorList>
    </citation>
    <scope>NUCLEOTIDE SEQUENCE [LARGE SCALE GENOMIC DNA]</scope>
    <source>
        <strain evidence="3">JCM 4737</strain>
    </source>
</reference>
<dbReference type="EMBL" id="BMVO01000001">
    <property type="protein sequence ID" value="GHA83115.1"/>
    <property type="molecule type" value="Genomic_DNA"/>
</dbReference>
<keyword evidence="3" id="KW-1185">Reference proteome</keyword>
<dbReference type="InterPro" id="IPR041657">
    <property type="entry name" value="HTH_17"/>
</dbReference>
<proteinExistence type="predicted"/>
<evidence type="ECO:0000313" key="3">
    <source>
        <dbReference type="Proteomes" id="UP000599437"/>
    </source>
</evidence>
<dbReference type="RefSeq" id="WP_229843295.1">
    <property type="nucleotide sequence ID" value="NZ_BMVO01000001.1"/>
</dbReference>
<protein>
    <recommendedName>
        <fullName evidence="1">Helix-turn-helix domain-containing protein</fullName>
    </recommendedName>
</protein>
<organism evidence="2 3">
    <name type="scientific">Streptomyces chryseus</name>
    <dbReference type="NCBI Taxonomy" id="68186"/>
    <lineage>
        <taxon>Bacteria</taxon>
        <taxon>Bacillati</taxon>
        <taxon>Actinomycetota</taxon>
        <taxon>Actinomycetes</taxon>
        <taxon>Kitasatosporales</taxon>
        <taxon>Streptomycetaceae</taxon>
        <taxon>Streptomyces</taxon>
    </lineage>
</organism>
<comment type="caution">
    <text evidence="2">The sequence shown here is derived from an EMBL/GenBank/DDBJ whole genome shotgun (WGS) entry which is preliminary data.</text>
</comment>
<name>A0ABQ3DCW0_9ACTN</name>
<feature type="domain" description="Helix-turn-helix" evidence="1">
    <location>
        <begin position="7"/>
        <end position="55"/>
    </location>
</feature>
<dbReference type="Pfam" id="PF12728">
    <property type="entry name" value="HTH_17"/>
    <property type="match status" value="1"/>
</dbReference>
<sequence length="64" mass="7504">MDDPDEWLTTRQFATLLQVHIDTVRRWVRTDPDMRVKRLGPAGRSIRVHRSEVDRGHRNPVTVG</sequence>
<dbReference type="InterPro" id="IPR009061">
    <property type="entry name" value="DNA-bd_dom_put_sf"/>
</dbReference>
<dbReference type="Proteomes" id="UP000599437">
    <property type="component" value="Unassembled WGS sequence"/>
</dbReference>